<organism evidence="1 2">
    <name type="scientific">Parabacteroides johnsonii DSM 18315</name>
    <dbReference type="NCBI Taxonomy" id="537006"/>
    <lineage>
        <taxon>Bacteria</taxon>
        <taxon>Pseudomonadati</taxon>
        <taxon>Bacteroidota</taxon>
        <taxon>Bacteroidia</taxon>
        <taxon>Bacteroidales</taxon>
        <taxon>Tannerellaceae</taxon>
        <taxon>Parabacteroides</taxon>
    </lineage>
</organism>
<name>B7BDV9_9BACT</name>
<dbReference type="Proteomes" id="UP000005510">
    <property type="component" value="Unassembled WGS sequence"/>
</dbReference>
<reference evidence="1 2" key="1">
    <citation type="submission" date="2008-10" db="EMBL/GenBank/DDBJ databases">
        <title>Draft genome sequence of Parabacteroides johnsonii (DSM 18315).</title>
        <authorList>
            <person name="Sudarsanam P."/>
            <person name="Ley R."/>
            <person name="Guruge J."/>
            <person name="Turnbaugh P.J."/>
            <person name="Mahowald M."/>
            <person name="Liep D."/>
            <person name="Gordon J."/>
        </authorList>
    </citation>
    <scope>NUCLEOTIDE SEQUENCE [LARGE SCALE GENOMIC DNA]</scope>
    <source>
        <strain evidence="1 2">DSM 18315</strain>
    </source>
</reference>
<dbReference type="HOGENOM" id="CLU_050355_0_0_10"/>
<reference evidence="1 2" key="2">
    <citation type="submission" date="2008-10" db="EMBL/GenBank/DDBJ databases">
        <authorList>
            <person name="Fulton L."/>
            <person name="Clifton S."/>
            <person name="Fulton B."/>
            <person name="Xu J."/>
            <person name="Minx P."/>
            <person name="Pepin K.H."/>
            <person name="Johnson M."/>
            <person name="Bhonagiri V."/>
            <person name="Nash W.E."/>
            <person name="Mardis E.R."/>
            <person name="Wilson R.K."/>
        </authorList>
    </citation>
    <scope>NUCLEOTIDE SEQUENCE [LARGE SCALE GENOMIC DNA]</scope>
    <source>
        <strain evidence="1 2">DSM 18315</strain>
    </source>
</reference>
<dbReference type="STRING" id="537006.PRABACTJOHN_03234"/>
<dbReference type="SUPFAM" id="SSF53756">
    <property type="entry name" value="UDP-Glycosyltransferase/glycogen phosphorylase"/>
    <property type="match status" value="1"/>
</dbReference>
<sequence length="435" mass="50029">MRILLITSEEWNDYVYGNGVLTNWFTGFNAEFAQIYTSPGLPINSICDKYFQITDGQMAKSILGGHKAGRKISKISKAKDIVEAKQNAQRKGIYGFMKKISMTFNTPVQLLRDFIWLAGRYDTEELQKFIQEFNPDIVFCPRYISPKQMRLEKLVSTMTSAPFVAFTADDEASVPKYGSLLNRIRRKAIHERFSKHISLYSHYFTFSQDQAAEYKSEYGIESSTLMKCGEFADKYTPKEIGTPIRLVYAGRLYCNRWKSLVEIGRALQVINKNGIRMILDVYTQEEMTREQKAALSEDAFIFMKGSVTPVELKKVYKNADIALHVESLDKKNRLLTRVSFSTKIIDLMASSCAIMAICWEKHAGYQYLKDKDAAFCCSDYQSILPQLQKICDIPTLITEYQKKAYECGKRNHSRAMIQEQLSSKFEELAKIYEDC</sequence>
<protein>
    <recommendedName>
        <fullName evidence="3">Glycosyltransferase, group 1 family protein</fullName>
    </recommendedName>
</protein>
<gene>
    <name evidence="1" type="ORF">PRABACTJOHN_03234</name>
</gene>
<evidence type="ECO:0000313" key="2">
    <source>
        <dbReference type="Proteomes" id="UP000005510"/>
    </source>
</evidence>
<dbReference type="RefSeq" id="WP_008151264.1">
    <property type="nucleotide sequence ID" value="NZ_DS996454.1"/>
</dbReference>
<evidence type="ECO:0000313" key="1">
    <source>
        <dbReference type="EMBL" id="EEC95392.1"/>
    </source>
</evidence>
<accession>B7BDV9</accession>
<dbReference type="Gene3D" id="3.40.50.2000">
    <property type="entry name" value="Glycogen Phosphorylase B"/>
    <property type="match status" value="1"/>
</dbReference>
<dbReference type="AlphaFoldDB" id="B7BDV9"/>
<comment type="caution">
    <text evidence="1">The sequence shown here is derived from an EMBL/GenBank/DDBJ whole genome shotgun (WGS) entry which is preliminary data.</text>
</comment>
<dbReference type="EMBL" id="ABYH01000349">
    <property type="protein sequence ID" value="EEC95392.1"/>
    <property type="molecule type" value="Genomic_DNA"/>
</dbReference>
<evidence type="ECO:0008006" key="3">
    <source>
        <dbReference type="Google" id="ProtNLM"/>
    </source>
</evidence>
<proteinExistence type="predicted"/>